<keyword evidence="3" id="KW-1185">Reference proteome</keyword>
<name>A0A0D2MTK1_HYPSF</name>
<accession>A0A0D2MTK1</accession>
<reference evidence="3" key="1">
    <citation type="submission" date="2014-04" db="EMBL/GenBank/DDBJ databases">
        <title>Evolutionary Origins and Diversification of the Mycorrhizal Mutualists.</title>
        <authorList>
            <consortium name="DOE Joint Genome Institute"/>
            <consortium name="Mycorrhizal Genomics Consortium"/>
            <person name="Kohler A."/>
            <person name="Kuo A."/>
            <person name="Nagy L.G."/>
            <person name="Floudas D."/>
            <person name="Copeland A."/>
            <person name="Barry K.W."/>
            <person name="Cichocki N."/>
            <person name="Veneault-Fourrey C."/>
            <person name="LaButti K."/>
            <person name="Lindquist E.A."/>
            <person name="Lipzen A."/>
            <person name="Lundell T."/>
            <person name="Morin E."/>
            <person name="Murat C."/>
            <person name="Riley R."/>
            <person name="Ohm R."/>
            <person name="Sun H."/>
            <person name="Tunlid A."/>
            <person name="Henrissat B."/>
            <person name="Grigoriev I.V."/>
            <person name="Hibbett D.S."/>
            <person name="Martin F."/>
        </authorList>
    </citation>
    <scope>NUCLEOTIDE SEQUENCE [LARGE SCALE GENOMIC DNA]</scope>
    <source>
        <strain evidence="3">FD-334 SS-4</strain>
    </source>
</reference>
<keyword evidence="1" id="KW-0812">Transmembrane</keyword>
<feature type="transmembrane region" description="Helical" evidence="1">
    <location>
        <begin position="60"/>
        <end position="77"/>
    </location>
</feature>
<dbReference type="AlphaFoldDB" id="A0A0D2MTK1"/>
<dbReference type="EMBL" id="KN817524">
    <property type="protein sequence ID" value="KJA27348.1"/>
    <property type="molecule type" value="Genomic_DNA"/>
</dbReference>
<gene>
    <name evidence="2" type="ORF">HYPSUDRAFT_35206</name>
</gene>
<feature type="transmembrane region" description="Helical" evidence="1">
    <location>
        <begin position="36"/>
        <end position="53"/>
    </location>
</feature>
<sequence>MQVPVRTVCTPAHIPQTPSAGAPLPSLEDAVPTHPLLMPLTIAAITSAFLAWNSDDVGSLSTLFFLFSGTIGLWGLWEITFANSSAISKTTGADKHTSAFLFGNKNAASVQKKEMRKKQ</sequence>
<dbReference type="STRING" id="945553.A0A0D2MTK1"/>
<proteinExistence type="predicted"/>
<dbReference type="OrthoDB" id="2550114at2759"/>
<dbReference type="Proteomes" id="UP000054270">
    <property type="component" value="Unassembled WGS sequence"/>
</dbReference>
<evidence type="ECO:0000313" key="2">
    <source>
        <dbReference type="EMBL" id="KJA27348.1"/>
    </source>
</evidence>
<evidence type="ECO:0000313" key="3">
    <source>
        <dbReference type="Proteomes" id="UP000054270"/>
    </source>
</evidence>
<protein>
    <submittedName>
        <fullName evidence="2">Uncharacterized protein</fullName>
    </submittedName>
</protein>
<evidence type="ECO:0000256" key="1">
    <source>
        <dbReference type="SAM" id="Phobius"/>
    </source>
</evidence>
<keyword evidence="1" id="KW-0472">Membrane</keyword>
<organism evidence="2 3">
    <name type="scientific">Hypholoma sublateritium (strain FD-334 SS-4)</name>
    <dbReference type="NCBI Taxonomy" id="945553"/>
    <lineage>
        <taxon>Eukaryota</taxon>
        <taxon>Fungi</taxon>
        <taxon>Dikarya</taxon>
        <taxon>Basidiomycota</taxon>
        <taxon>Agaricomycotina</taxon>
        <taxon>Agaricomycetes</taxon>
        <taxon>Agaricomycetidae</taxon>
        <taxon>Agaricales</taxon>
        <taxon>Agaricineae</taxon>
        <taxon>Strophariaceae</taxon>
        <taxon>Hypholoma</taxon>
    </lineage>
</organism>
<keyword evidence="1" id="KW-1133">Transmembrane helix</keyword>